<dbReference type="RefSeq" id="WP_163480101.1">
    <property type="nucleotide sequence ID" value="NZ_JAAGWF010000004.1"/>
</dbReference>
<evidence type="ECO:0000256" key="1">
    <source>
        <dbReference type="SAM" id="MobiDB-lite"/>
    </source>
</evidence>
<comment type="caution">
    <text evidence="2">The sequence shown here is derived from an EMBL/GenBank/DDBJ whole genome shotgun (WGS) entry which is preliminary data.</text>
</comment>
<dbReference type="AlphaFoldDB" id="A0A7K3VXT7"/>
<sequence length="305" mass="30769">MNAPARLAAVALGLVAVFGAAVGVGSLVGPVGTVGTAAAASPAEGHGDDGHESAPAEPPATSLPAGLAVAADGYTLELGTPTAPAGPATEVRFRVLGPDGAPVTAFEVAHEQDLHLVAVRRDLSGFQHVHPERVEDGVWRATLGLTPGAWRLFADFVPAADGENRVLGADLSVPGGYAPEPLPAPSAVAEVDGYTVVLTGDLVPGRESELTLSVSRDGRPVTDLQPYLGSYGHLVVLRSGDLGYLHVHPADGPAGAAPAPGPHVGVLTTAPTAGTYRVFLDFRHGDAVHTAAFTVTTTAPEEAGS</sequence>
<feature type="region of interest" description="Disordered" evidence="1">
    <location>
        <begin position="38"/>
        <end position="62"/>
    </location>
</feature>
<feature type="compositionally biased region" description="Basic and acidic residues" evidence="1">
    <location>
        <begin position="45"/>
        <end position="54"/>
    </location>
</feature>
<accession>A0A7K3VXT7</accession>
<reference evidence="2 3" key="1">
    <citation type="submission" date="2020-02" db="EMBL/GenBank/DDBJ databases">
        <title>Geodermatophilus sabuli CPCC 205279 I12A-02694.</title>
        <authorList>
            <person name="Jiang Z."/>
        </authorList>
    </citation>
    <scope>NUCLEOTIDE SEQUENCE [LARGE SCALE GENOMIC DNA]</scope>
    <source>
        <strain evidence="2 3">I12A-02694</strain>
    </source>
</reference>
<dbReference type="Proteomes" id="UP000470246">
    <property type="component" value="Unassembled WGS sequence"/>
</dbReference>
<evidence type="ECO:0000313" key="2">
    <source>
        <dbReference type="EMBL" id="NEK56913.1"/>
    </source>
</evidence>
<keyword evidence="3" id="KW-1185">Reference proteome</keyword>
<dbReference type="EMBL" id="JAAGWF010000004">
    <property type="protein sequence ID" value="NEK56913.1"/>
    <property type="molecule type" value="Genomic_DNA"/>
</dbReference>
<name>A0A7K3VXT7_9ACTN</name>
<evidence type="ECO:0000313" key="3">
    <source>
        <dbReference type="Proteomes" id="UP000470246"/>
    </source>
</evidence>
<organism evidence="2 3">
    <name type="scientific">Geodermatophilus sabuli</name>
    <dbReference type="NCBI Taxonomy" id="1564158"/>
    <lineage>
        <taxon>Bacteria</taxon>
        <taxon>Bacillati</taxon>
        <taxon>Actinomycetota</taxon>
        <taxon>Actinomycetes</taxon>
        <taxon>Geodermatophilales</taxon>
        <taxon>Geodermatophilaceae</taxon>
        <taxon>Geodermatophilus</taxon>
    </lineage>
</organism>
<evidence type="ECO:0008006" key="4">
    <source>
        <dbReference type="Google" id="ProtNLM"/>
    </source>
</evidence>
<gene>
    <name evidence="2" type="ORF">GCU56_03385</name>
</gene>
<proteinExistence type="predicted"/>
<protein>
    <recommendedName>
        <fullName evidence="4">Heavy-metal-associated domain-containing protein</fullName>
    </recommendedName>
</protein>